<keyword evidence="1" id="KW-1133">Transmembrane helix</keyword>
<evidence type="ECO:0000256" key="2">
    <source>
        <dbReference type="SAM" id="SignalP"/>
    </source>
</evidence>
<feature type="transmembrane region" description="Helical" evidence="1">
    <location>
        <begin position="181"/>
        <end position="204"/>
    </location>
</feature>
<comment type="caution">
    <text evidence="3">The sequence shown here is derived from an EMBL/GenBank/DDBJ whole genome shotgun (WGS) entry which is preliminary data.</text>
</comment>
<sequence>MQVFVSLSLTLYLLLSQGRLGIATTSVDVQILSATEGFVMYTSPTSKRDHKMTYVFNHPENRTDVVLVLNIHYIYSYVNVQDRIITPENVTLSRQKFLAQNEYICRKYVISEAQKKACNVSYVTNYCPKKQISQAKSWPPRLMSIDHKSYNNGENHLLYKFSFYFLPCSTETNQHSNPGSVGATAAAVTGFALLGFCLLSHFYWVRKRSNNKKKDALSSFPNITVNYSVPQTPTREHQTDGDYDKLEHDSIVKPDVKTNISSISPTYRSVNNKQLVDNELYQSMQSANTNASNRYYRVQKRT</sequence>
<keyword evidence="2" id="KW-0732">Signal</keyword>
<reference evidence="3 4" key="1">
    <citation type="submission" date="2024-02" db="EMBL/GenBank/DDBJ databases">
        <authorList>
            <person name="Daric V."/>
            <person name="Darras S."/>
        </authorList>
    </citation>
    <scope>NUCLEOTIDE SEQUENCE [LARGE SCALE GENOMIC DNA]</scope>
</reference>
<dbReference type="Proteomes" id="UP001642483">
    <property type="component" value="Unassembled WGS sequence"/>
</dbReference>
<gene>
    <name evidence="3" type="ORF">CVLEPA_LOCUS30516</name>
</gene>
<keyword evidence="1" id="KW-0812">Transmembrane</keyword>
<feature type="signal peptide" evidence="2">
    <location>
        <begin position="1"/>
        <end position="23"/>
    </location>
</feature>
<evidence type="ECO:0000313" key="4">
    <source>
        <dbReference type="Proteomes" id="UP001642483"/>
    </source>
</evidence>
<accession>A0ABP0H0E9</accession>
<organism evidence="3 4">
    <name type="scientific">Clavelina lepadiformis</name>
    <name type="common">Light-bulb sea squirt</name>
    <name type="synonym">Ascidia lepadiformis</name>
    <dbReference type="NCBI Taxonomy" id="159417"/>
    <lineage>
        <taxon>Eukaryota</taxon>
        <taxon>Metazoa</taxon>
        <taxon>Chordata</taxon>
        <taxon>Tunicata</taxon>
        <taxon>Ascidiacea</taxon>
        <taxon>Aplousobranchia</taxon>
        <taxon>Clavelinidae</taxon>
        <taxon>Clavelina</taxon>
    </lineage>
</organism>
<protein>
    <submittedName>
        <fullName evidence="3">Uncharacterized protein</fullName>
    </submittedName>
</protein>
<evidence type="ECO:0000313" key="3">
    <source>
        <dbReference type="EMBL" id="CAK8697255.1"/>
    </source>
</evidence>
<keyword evidence="1" id="KW-0472">Membrane</keyword>
<proteinExistence type="predicted"/>
<evidence type="ECO:0000256" key="1">
    <source>
        <dbReference type="SAM" id="Phobius"/>
    </source>
</evidence>
<feature type="chain" id="PRO_5047318016" evidence="2">
    <location>
        <begin position="24"/>
        <end position="302"/>
    </location>
</feature>
<dbReference type="EMBL" id="CAWYQH010000163">
    <property type="protein sequence ID" value="CAK8697255.1"/>
    <property type="molecule type" value="Genomic_DNA"/>
</dbReference>
<name>A0ABP0H0E9_CLALP</name>
<keyword evidence="4" id="KW-1185">Reference proteome</keyword>